<reference evidence="1" key="1">
    <citation type="submission" date="2022-05" db="EMBL/GenBank/DDBJ databases">
        <title>Corynebacterium sp. TA-R-1 sp. nov., isolated from human feces.</title>
        <authorList>
            <person name="Shamsuzzaman M."/>
            <person name="Dahal R.H."/>
        </authorList>
    </citation>
    <scope>NUCLEOTIDE SEQUENCE</scope>
    <source>
        <strain evidence="1">TA-R-1</strain>
    </source>
</reference>
<evidence type="ECO:0000313" key="1">
    <source>
        <dbReference type="EMBL" id="MCP1387405.1"/>
    </source>
</evidence>
<dbReference type="RefSeq" id="WP_253576718.1">
    <property type="nucleotide sequence ID" value="NZ_JAMFTQ010000003.1"/>
</dbReference>
<accession>A0ABT1G062</accession>
<organism evidence="1 2">
    <name type="scientific">Corynebacterium stercoris</name>
    <dbReference type="NCBI Taxonomy" id="2943490"/>
    <lineage>
        <taxon>Bacteria</taxon>
        <taxon>Bacillati</taxon>
        <taxon>Actinomycetota</taxon>
        <taxon>Actinomycetes</taxon>
        <taxon>Mycobacteriales</taxon>
        <taxon>Corynebacteriaceae</taxon>
        <taxon>Corynebacterium</taxon>
    </lineage>
</organism>
<dbReference type="Proteomes" id="UP001204000">
    <property type="component" value="Unassembled WGS sequence"/>
</dbReference>
<dbReference type="EMBL" id="JAMFTQ010000003">
    <property type="protein sequence ID" value="MCP1387405.1"/>
    <property type="molecule type" value="Genomic_DNA"/>
</dbReference>
<proteinExistence type="predicted"/>
<protein>
    <recommendedName>
        <fullName evidence="3">DUF1499 domain-containing protein</fullName>
    </recommendedName>
</protein>
<comment type="caution">
    <text evidence="1">The sequence shown here is derived from an EMBL/GenBank/DDBJ whole genome shotgun (WGS) entry which is preliminary data.</text>
</comment>
<gene>
    <name evidence="1" type="ORF">M5J20_04280</name>
</gene>
<sequence>MKNPTFTIPLTIDQIVERLSAFDNFSVKSQSDDGLKASVGSELKYRMVGSWVSQNYQAPVLIEVAANDDATSTVQLSRRPVGLFSTDKDDRFFEEAYAEIQKALEA</sequence>
<evidence type="ECO:0000313" key="2">
    <source>
        <dbReference type="Proteomes" id="UP001204000"/>
    </source>
</evidence>
<evidence type="ECO:0008006" key="3">
    <source>
        <dbReference type="Google" id="ProtNLM"/>
    </source>
</evidence>
<keyword evidence="2" id="KW-1185">Reference proteome</keyword>
<name>A0ABT1G062_9CORY</name>